<protein>
    <submittedName>
        <fullName evidence="3">NAD-dependent epimerase/dehydratase family protein</fullName>
    </submittedName>
</protein>
<dbReference type="PRINTS" id="PR01713">
    <property type="entry name" value="NUCEPIMERASE"/>
</dbReference>
<evidence type="ECO:0000313" key="3">
    <source>
        <dbReference type="EMBL" id="KAA8822419.1"/>
    </source>
</evidence>
<feature type="domain" description="NAD-dependent epimerase/dehydratase" evidence="2">
    <location>
        <begin position="11"/>
        <end position="252"/>
    </location>
</feature>
<dbReference type="PANTHER" id="PTHR43574">
    <property type="entry name" value="EPIMERASE-RELATED"/>
    <property type="match status" value="1"/>
</dbReference>
<accession>A0A5J5E0S8</accession>
<dbReference type="AlphaFoldDB" id="A0A5J5E0S8"/>
<dbReference type="SUPFAM" id="SSF51735">
    <property type="entry name" value="NAD(P)-binding Rossmann-fold domains"/>
    <property type="match status" value="1"/>
</dbReference>
<organism evidence="3 4">
    <name type="scientific">Bifidobacterium reuteri</name>
    <dbReference type="NCBI Taxonomy" id="983706"/>
    <lineage>
        <taxon>Bacteria</taxon>
        <taxon>Bacillati</taxon>
        <taxon>Actinomycetota</taxon>
        <taxon>Actinomycetes</taxon>
        <taxon>Bifidobacteriales</taxon>
        <taxon>Bifidobacteriaceae</taxon>
        <taxon>Bifidobacterium</taxon>
    </lineage>
</organism>
<dbReference type="InterPro" id="IPR036291">
    <property type="entry name" value="NAD(P)-bd_dom_sf"/>
</dbReference>
<evidence type="ECO:0000256" key="1">
    <source>
        <dbReference type="ARBA" id="ARBA00023027"/>
    </source>
</evidence>
<dbReference type="InterPro" id="IPR001509">
    <property type="entry name" value="Epimerase_deHydtase"/>
</dbReference>
<dbReference type="Proteomes" id="UP000326251">
    <property type="component" value="Unassembled WGS sequence"/>
</dbReference>
<keyword evidence="1" id="KW-0520">NAD</keyword>
<evidence type="ECO:0000313" key="4">
    <source>
        <dbReference type="Proteomes" id="UP000326251"/>
    </source>
</evidence>
<dbReference type="Pfam" id="PF01370">
    <property type="entry name" value="Epimerase"/>
    <property type="match status" value="1"/>
</dbReference>
<gene>
    <name evidence="3" type="ORF">EMO92_11160</name>
</gene>
<dbReference type="RefSeq" id="WP_150336099.1">
    <property type="nucleotide sequence ID" value="NZ_RZUG01000035.1"/>
</dbReference>
<sequence>MEHIDLKNSTVLVTGAAGFIGSNLSKRLLEAVPGIHVIGFDNVNDYYDVRLKEHRLEQLSHYENFTFIKGDLADKDAVFGLFEQYHPKVVVNLAAQAGVRYSITHPDAYIQSNLIGFYNILEACRNYPVAHLVYASSSSVYGSNKKVPYSTDDKVDNPVSLYAATKKSDELLAHAYSKLYDIPSTGLRFFTVYGPAGRPDMAYFGFTNKLLAGDVIKIFNYGNCRRDFTYVDDIVEGVMRVMQGAPEKKTGEDGLPVPPYAVYNIGNGHPENLLEFVTILQEELVRAGVLPEDYDFESHKELVAMQPGDVPVTYADTEALERDYGYKPSTPLREGLRRFAEWYKAFYIDKAGR</sequence>
<evidence type="ECO:0000259" key="2">
    <source>
        <dbReference type="Pfam" id="PF01370"/>
    </source>
</evidence>
<name>A0A5J5E0S8_9BIFI</name>
<dbReference type="EMBL" id="RZUG01000035">
    <property type="protein sequence ID" value="KAA8822419.1"/>
    <property type="molecule type" value="Genomic_DNA"/>
</dbReference>
<reference evidence="3 4" key="1">
    <citation type="journal article" date="2019" name="Syst. Appl. Microbiol.">
        <title>Characterization of Bifidobacterium species in feaces of the Egyptian fruit bat: Description of B. vespertilionis sp. nov. and B. rousetti sp. nov.</title>
        <authorList>
            <person name="Modesto M."/>
            <person name="Satti M."/>
            <person name="Watanabe K."/>
            <person name="Puglisi E."/>
            <person name="Morelli L."/>
            <person name="Huang C.-H."/>
            <person name="Liou J.-S."/>
            <person name="Miyashita M."/>
            <person name="Tamura T."/>
            <person name="Saito S."/>
            <person name="Mori K."/>
            <person name="Huang L."/>
            <person name="Sciavilla P."/>
            <person name="Sandri C."/>
            <person name="Spiezio C."/>
            <person name="Vitali F."/>
            <person name="Cavalieri D."/>
            <person name="Perpetuini G."/>
            <person name="Tofalo R."/>
            <person name="Bonetti A."/>
            <person name="Arita M."/>
            <person name="Mattarelli P."/>
        </authorList>
    </citation>
    <scope>NUCLEOTIDE SEQUENCE [LARGE SCALE GENOMIC DNA]</scope>
    <source>
        <strain evidence="3 4">RST19</strain>
    </source>
</reference>
<proteinExistence type="predicted"/>
<dbReference type="Gene3D" id="3.40.50.720">
    <property type="entry name" value="NAD(P)-binding Rossmann-like Domain"/>
    <property type="match status" value="1"/>
</dbReference>
<comment type="caution">
    <text evidence="3">The sequence shown here is derived from an EMBL/GenBank/DDBJ whole genome shotgun (WGS) entry which is preliminary data.</text>
</comment>